<dbReference type="AlphaFoldDB" id="A0A4R1PYB5"/>
<dbReference type="OrthoDB" id="9812744at2"/>
<keyword evidence="1" id="KW-0963">Cytoplasm</keyword>
<evidence type="ECO:0000256" key="2">
    <source>
        <dbReference type="ARBA" id="ARBA00022723"/>
    </source>
</evidence>
<feature type="domain" description="HD" evidence="5">
    <location>
        <begin position="28"/>
        <end position="140"/>
    </location>
</feature>
<keyword evidence="2" id="KW-0479">Metal-binding</keyword>
<proteinExistence type="inferred from homology"/>
<dbReference type="Gene3D" id="1.10.3210.10">
    <property type="entry name" value="Hypothetical protein af1432"/>
    <property type="match status" value="1"/>
</dbReference>
<evidence type="ECO:0000256" key="1">
    <source>
        <dbReference type="ARBA" id="ARBA00022490"/>
    </source>
</evidence>
<organism evidence="6 7">
    <name type="scientific">Anaerospora hongkongensis</name>
    <dbReference type="NCBI Taxonomy" id="244830"/>
    <lineage>
        <taxon>Bacteria</taxon>
        <taxon>Bacillati</taxon>
        <taxon>Bacillota</taxon>
        <taxon>Negativicutes</taxon>
        <taxon>Selenomonadales</taxon>
        <taxon>Sporomusaceae</taxon>
        <taxon>Anaerospora</taxon>
    </lineage>
</organism>
<dbReference type="HAMAP" id="MF_01100">
    <property type="entry name" value="5DNU"/>
    <property type="match status" value="1"/>
</dbReference>
<dbReference type="PROSITE" id="PS51831">
    <property type="entry name" value="HD"/>
    <property type="match status" value="1"/>
</dbReference>
<keyword evidence="3" id="KW-0547">Nucleotide-binding</keyword>
<dbReference type="Pfam" id="PF12917">
    <property type="entry name" value="YfbR-like"/>
    <property type="match status" value="1"/>
</dbReference>
<keyword evidence="4" id="KW-0378">Hydrolase</keyword>
<dbReference type="InterPro" id="IPR022971">
    <property type="entry name" value="YfbR"/>
</dbReference>
<dbReference type="EMBL" id="SLUI01000007">
    <property type="protein sequence ID" value="TCL36955.1"/>
    <property type="molecule type" value="Genomic_DNA"/>
</dbReference>
<dbReference type="RefSeq" id="WP_132080696.1">
    <property type="nucleotide sequence ID" value="NZ_SLUI01000007.1"/>
</dbReference>
<dbReference type="PANTHER" id="PTHR11845:SF13">
    <property type="entry name" value="5'-DEOXYNUCLEOTIDASE HDDC2"/>
    <property type="match status" value="1"/>
</dbReference>
<dbReference type="GO" id="GO:0002953">
    <property type="term" value="F:5'-deoxynucleotidase activity"/>
    <property type="evidence" value="ECO:0007669"/>
    <property type="project" value="InterPro"/>
</dbReference>
<sequence length="194" mass="22266">MSHFFAFLSRMKLIQRWGLMRNVAAENIQEHSLQVSMIAHCLAVIRNTHFGGNVDGAQAALLGMYHEVSEVFTGDMPTPVKYFNPQIKAVYKNIEDLAQQKLYHMLPQELKSSYRNLLIRNEEDAELWILVKAADKLSAYLKCLEELKAGNQEFAAAEKTVKQELLDSPLPEVHYFMEVFMPSFLLSLDELNEE</sequence>
<evidence type="ECO:0000256" key="3">
    <source>
        <dbReference type="ARBA" id="ARBA00022741"/>
    </source>
</evidence>
<dbReference type="InterPro" id="IPR039356">
    <property type="entry name" value="YfbR/HDDC2"/>
</dbReference>
<dbReference type="Proteomes" id="UP000295063">
    <property type="component" value="Unassembled WGS sequence"/>
</dbReference>
<protein>
    <submittedName>
        <fullName evidence="6">5'-deoxynucleotidase</fullName>
    </submittedName>
</protein>
<accession>A0A4R1PYB5</accession>
<gene>
    <name evidence="6" type="ORF">EV210_107220</name>
</gene>
<dbReference type="GO" id="GO:0000166">
    <property type="term" value="F:nucleotide binding"/>
    <property type="evidence" value="ECO:0007669"/>
    <property type="project" value="UniProtKB-KW"/>
</dbReference>
<evidence type="ECO:0000259" key="5">
    <source>
        <dbReference type="PROSITE" id="PS51831"/>
    </source>
</evidence>
<dbReference type="SUPFAM" id="SSF109604">
    <property type="entry name" value="HD-domain/PDEase-like"/>
    <property type="match status" value="1"/>
</dbReference>
<reference evidence="6 7" key="1">
    <citation type="submission" date="2019-03" db="EMBL/GenBank/DDBJ databases">
        <title>Genomic Encyclopedia of Type Strains, Phase IV (KMG-IV): sequencing the most valuable type-strain genomes for metagenomic binning, comparative biology and taxonomic classification.</title>
        <authorList>
            <person name="Goeker M."/>
        </authorList>
    </citation>
    <scope>NUCLEOTIDE SEQUENCE [LARGE SCALE GENOMIC DNA]</scope>
    <source>
        <strain evidence="6 7">DSM 15969</strain>
    </source>
</reference>
<dbReference type="NCBIfam" id="NF003009">
    <property type="entry name" value="PRK03826.1"/>
    <property type="match status" value="1"/>
</dbReference>
<dbReference type="InterPro" id="IPR006674">
    <property type="entry name" value="HD_domain"/>
</dbReference>
<evidence type="ECO:0000313" key="6">
    <source>
        <dbReference type="EMBL" id="TCL36955.1"/>
    </source>
</evidence>
<dbReference type="GO" id="GO:0046872">
    <property type="term" value="F:metal ion binding"/>
    <property type="evidence" value="ECO:0007669"/>
    <property type="project" value="UniProtKB-KW"/>
</dbReference>
<name>A0A4R1PYB5_9FIRM</name>
<keyword evidence="7" id="KW-1185">Reference proteome</keyword>
<evidence type="ECO:0000256" key="4">
    <source>
        <dbReference type="ARBA" id="ARBA00022801"/>
    </source>
</evidence>
<dbReference type="GO" id="GO:0005737">
    <property type="term" value="C:cytoplasm"/>
    <property type="evidence" value="ECO:0007669"/>
    <property type="project" value="TreeGrafter"/>
</dbReference>
<comment type="caution">
    <text evidence="6">The sequence shown here is derived from an EMBL/GenBank/DDBJ whole genome shotgun (WGS) entry which is preliminary data.</text>
</comment>
<evidence type="ECO:0000313" key="7">
    <source>
        <dbReference type="Proteomes" id="UP000295063"/>
    </source>
</evidence>
<dbReference type="PANTHER" id="PTHR11845">
    <property type="entry name" value="5'-DEOXYNUCLEOTIDASE HDDC2"/>
    <property type="match status" value="1"/>
</dbReference>